<name>A0A067QJS2_9AGAM</name>
<dbReference type="HOGENOM" id="CLU_022955_0_0_1"/>
<keyword evidence="3 5" id="KW-0779">Telomere</keyword>
<keyword evidence="4 5" id="KW-0539">Nucleus</keyword>
<feature type="compositionally biased region" description="Pro residues" evidence="6">
    <location>
        <begin position="435"/>
        <end position="449"/>
    </location>
</feature>
<evidence type="ECO:0000313" key="8">
    <source>
        <dbReference type="EMBL" id="KDQ63777.1"/>
    </source>
</evidence>
<dbReference type="PANTHER" id="PTHR16466:SF6">
    <property type="entry name" value="TELOMERIC REPEAT-BINDING FACTOR 2-INTERACTING PROTEIN 1"/>
    <property type="match status" value="1"/>
</dbReference>
<comment type="function">
    <text evidence="5">Involved in the regulation of telomere length, clustering and has a specific role in telomere position effect (TPE).</text>
</comment>
<feature type="compositionally biased region" description="Low complexity" evidence="6">
    <location>
        <begin position="544"/>
        <end position="555"/>
    </location>
</feature>
<dbReference type="GO" id="GO:0070187">
    <property type="term" value="C:shelterin complex"/>
    <property type="evidence" value="ECO:0007669"/>
    <property type="project" value="TreeGrafter"/>
</dbReference>
<dbReference type="EMBL" id="KL197710">
    <property type="protein sequence ID" value="KDQ63777.1"/>
    <property type="molecule type" value="Genomic_DNA"/>
</dbReference>
<comment type="subcellular location">
    <subcellularLocation>
        <location evidence="5">Nucleus</location>
    </subcellularLocation>
    <subcellularLocation>
        <location evidence="5">Chromosome</location>
        <location evidence="5">Telomere</location>
    </subcellularLocation>
</comment>
<feature type="region of interest" description="Disordered" evidence="6">
    <location>
        <begin position="285"/>
        <end position="320"/>
    </location>
</feature>
<evidence type="ECO:0000256" key="4">
    <source>
        <dbReference type="ARBA" id="ARBA00023242"/>
    </source>
</evidence>
<dbReference type="GO" id="GO:0031848">
    <property type="term" value="P:protection from non-homologous end joining at telomere"/>
    <property type="evidence" value="ECO:0007669"/>
    <property type="project" value="TreeGrafter"/>
</dbReference>
<dbReference type="STRING" id="933084.A0A067QJS2"/>
<keyword evidence="2 5" id="KW-0158">Chromosome</keyword>
<dbReference type="Pfam" id="PF08914">
    <property type="entry name" value="Myb_Rap1"/>
    <property type="match status" value="1"/>
</dbReference>
<evidence type="ECO:0000256" key="6">
    <source>
        <dbReference type="SAM" id="MobiDB-lite"/>
    </source>
</evidence>
<accession>A0A067QJS2</accession>
<dbReference type="GO" id="GO:0010833">
    <property type="term" value="P:telomere maintenance via telomere lengthening"/>
    <property type="evidence" value="ECO:0007669"/>
    <property type="project" value="UniProtKB-UniRule"/>
</dbReference>
<evidence type="ECO:0000259" key="7">
    <source>
        <dbReference type="Pfam" id="PF08914"/>
    </source>
</evidence>
<dbReference type="CDD" id="cd11655">
    <property type="entry name" value="rap1_myb-like"/>
    <property type="match status" value="1"/>
</dbReference>
<dbReference type="InParanoid" id="A0A067QJS2"/>
<dbReference type="OrthoDB" id="435460at2759"/>
<dbReference type="PANTHER" id="PTHR16466">
    <property type="entry name" value="TELOMERE REPEAT-BINDING FACTOR 2-INTERACTING PROTEIN 1"/>
    <property type="match status" value="1"/>
</dbReference>
<comment type="subunit">
    <text evidence="5">Homodimer.</text>
</comment>
<evidence type="ECO:0000256" key="5">
    <source>
        <dbReference type="RuleBase" id="RU367107"/>
    </source>
</evidence>
<evidence type="ECO:0000313" key="9">
    <source>
        <dbReference type="Proteomes" id="UP000027265"/>
    </source>
</evidence>
<proteinExistence type="inferred from homology"/>
<reference evidence="9" key="1">
    <citation type="journal article" date="2014" name="Proc. Natl. Acad. Sci. U.S.A.">
        <title>Extensive sampling of basidiomycete genomes demonstrates inadequacy of the white-rot/brown-rot paradigm for wood decay fungi.</title>
        <authorList>
            <person name="Riley R."/>
            <person name="Salamov A.A."/>
            <person name="Brown D.W."/>
            <person name="Nagy L.G."/>
            <person name="Floudas D."/>
            <person name="Held B.W."/>
            <person name="Levasseur A."/>
            <person name="Lombard V."/>
            <person name="Morin E."/>
            <person name="Otillar R."/>
            <person name="Lindquist E.A."/>
            <person name="Sun H."/>
            <person name="LaButti K.M."/>
            <person name="Schmutz J."/>
            <person name="Jabbour D."/>
            <person name="Luo H."/>
            <person name="Baker S.E."/>
            <person name="Pisabarro A.G."/>
            <person name="Walton J.D."/>
            <person name="Blanchette R.A."/>
            <person name="Henrissat B."/>
            <person name="Martin F."/>
            <person name="Cullen D."/>
            <person name="Hibbett D.S."/>
            <person name="Grigoriev I.V."/>
        </authorList>
    </citation>
    <scope>NUCLEOTIDE SEQUENCE [LARGE SCALE GENOMIC DNA]</scope>
    <source>
        <strain evidence="9">MUCL 33604</strain>
    </source>
</reference>
<dbReference type="AlphaFoldDB" id="A0A067QJS2"/>
<dbReference type="InterPro" id="IPR009057">
    <property type="entry name" value="Homeodomain-like_sf"/>
</dbReference>
<keyword evidence="9" id="KW-1185">Reference proteome</keyword>
<dbReference type="InterPro" id="IPR039595">
    <property type="entry name" value="TE2IP/Rap1"/>
</dbReference>
<sequence>MPIFQDANGLAVKFFIQKDLAPEIQAELCETITSLGGRVESKVPRVGFVLVQPGTAEEERLRLCWLTADRPERHFVPYTYVEACKIEGQLLKQIFTHKGEPMKFHIHPSIANPNARQALSQRIQHSGGDPTASQQSARVILADPATDVFENLVGSYQGVPEKYIESYLWVKKCIENNVVEFTPVVYKNPGGRRPGEERMQFTPQDEERLCNWIATKIPYKETGGRTGNRLYIQLLEMANEPDYGWVTRHTWQSWRERYKKNSTRLDFRIAAIVAQKKPVIGEKGQYGYVRAPEGKPKRPRKKPQPKLETPGPSNLNHNGIGGGLGEEEEWDVGAVGPELGPGRVGQLRVIQEGYPLVPVHGNGHGQPYPQAHLHPPHPMQELPPIQPPPPHGPGAMLPHPHHPHHQQPQPNHPHPLQPLPETKHFFEYLHTPGRLPAPPNGPPSHPPTPINNANTSANADATAATGPEPSMKKTEDGADTDEEWQVRVGTAPPPPWAINKRKNSEEEEEARKRQRPNYCNNSDAATSTSSTRCLMNPQPPRINHPPNGHTNGHHPSSNVHVVDQTLRDIAAESRFTIEEVQEYYDRCGEMEKTRERFRRMRDELRRLFQD</sequence>
<evidence type="ECO:0000256" key="3">
    <source>
        <dbReference type="ARBA" id="ARBA00022895"/>
    </source>
</evidence>
<gene>
    <name evidence="8" type="ORF">JAAARDRAFT_53966</name>
</gene>
<dbReference type="Gene3D" id="1.10.10.60">
    <property type="entry name" value="Homeodomain-like"/>
    <property type="match status" value="1"/>
</dbReference>
<dbReference type="InterPro" id="IPR015010">
    <property type="entry name" value="TERF2IP_Myb"/>
</dbReference>
<dbReference type="GO" id="GO:0042162">
    <property type="term" value="F:telomeric DNA binding"/>
    <property type="evidence" value="ECO:0007669"/>
    <property type="project" value="TreeGrafter"/>
</dbReference>
<feature type="domain" description="TERF2-interacting telomeric protein 1 Myb" evidence="7">
    <location>
        <begin position="201"/>
        <end position="261"/>
    </location>
</feature>
<protein>
    <recommendedName>
        <fullName evidence="5">DNA-binding protein RAP1</fullName>
    </recommendedName>
</protein>
<evidence type="ECO:0000256" key="2">
    <source>
        <dbReference type="ARBA" id="ARBA00022454"/>
    </source>
</evidence>
<comment type="similarity">
    <text evidence="1 5">Belongs to the RAP1 family.</text>
</comment>
<feature type="compositionally biased region" description="Low complexity" evidence="6">
    <location>
        <begin position="451"/>
        <end position="465"/>
    </location>
</feature>
<dbReference type="Proteomes" id="UP000027265">
    <property type="component" value="Unassembled WGS sequence"/>
</dbReference>
<dbReference type="SUPFAM" id="SSF46689">
    <property type="entry name" value="Homeodomain-like"/>
    <property type="match status" value="1"/>
</dbReference>
<feature type="region of interest" description="Disordered" evidence="6">
    <location>
        <begin position="358"/>
        <end position="558"/>
    </location>
</feature>
<evidence type="ECO:0000256" key="1">
    <source>
        <dbReference type="ARBA" id="ARBA00010467"/>
    </source>
</evidence>
<organism evidence="8 9">
    <name type="scientific">Jaapia argillacea MUCL 33604</name>
    <dbReference type="NCBI Taxonomy" id="933084"/>
    <lineage>
        <taxon>Eukaryota</taxon>
        <taxon>Fungi</taxon>
        <taxon>Dikarya</taxon>
        <taxon>Basidiomycota</taxon>
        <taxon>Agaricomycotina</taxon>
        <taxon>Agaricomycetes</taxon>
        <taxon>Agaricomycetidae</taxon>
        <taxon>Jaapiales</taxon>
        <taxon>Jaapiaceae</taxon>
        <taxon>Jaapia</taxon>
    </lineage>
</organism>